<dbReference type="InterPro" id="IPR001810">
    <property type="entry name" value="F-box_dom"/>
</dbReference>
<dbReference type="AlphaFoldDB" id="A0A9P5U9P7"/>
<dbReference type="SMART" id="SM00256">
    <property type="entry name" value="FBOX"/>
    <property type="match status" value="1"/>
</dbReference>
<dbReference type="Pfam" id="PF12937">
    <property type="entry name" value="F-box-like"/>
    <property type="match status" value="1"/>
</dbReference>
<gene>
    <name evidence="2" type="ORF">BDP27DRAFT_536276</name>
</gene>
<accession>A0A9P5U9P7</accession>
<protein>
    <recommendedName>
        <fullName evidence="1">F-box domain-containing protein</fullName>
    </recommendedName>
</protein>
<dbReference type="Proteomes" id="UP000772434">
    <property type="component" value="Unassembled WGS sequence"/>
</dbReference>
<reference evidence="2" key="1">
    <citation type="submission" date="2020-11" db="EMBL/GenBank/DDBJ databases">
        <authorList>
            <consortium name="DOE Joint Genome Institute"/>
            <person name="Ahrendt S."/>
            <person name="Riley R."/>
            <person name="Andreopoulos W."/>
            <person name="Labutti K."/>
            <person name="Pangilinan J."/>
            <person name="Ruiz-Duenas F.J."/>
            <person name="Barrasa J.M."/>
            <person name="Sanchez-Garcia M."/>
            <person name="Camarero S."/>
            <person name="Miyauchi S."/>
            <person name="Serrano A."/>
            <person name="Linde D."/>
            <person name="Babiker R."/>
            <person name="Drula E."/>
            <person name="Ayuso-Fernandez I."/>
            <person name="Pacheco R."/>
            <person name="Padilla G."/>
            <person name="Ferreira P."/>
            <person name="Barriuso J."/>
            <person name="Kellner H."/>
            <person name="Castanera R."/>
            <person name="Alfaro M."/>
            <person name="Ramirez L."/>
            <person name="Pisabarro A.G."/>
            <person name="Kuo A."/>
            <person name="Tritt A."/>
            <person name="Lipzen A."/>
            <person name="He G."/>
            <person name="Yan M."/>
            <person name="Ng V."/>
            <person name="Cullen D."/>
            <person name="Martin F."/>
            <person name="Rosso M.-N."/>
            <person name="Henrissat B."/>
            <person name="Hibbett D."/>
            <person name="Martinez A.T."/>
            <person name="Grigoriev I.V."/>
        </authorList>
    </citation>
    <scope>NUCLEOTIDE SEQUENCE</scope>
    <source>
        <strain evidence="2">AH 40177</strain>
    </source>
</reference>
<dbReference type="OrthoDB" id="2322499at2759"/>
<evidence type="ECO:0000313" key="3">
    <source>
        <dbReference type="Proteomes" id="UP000772434"/>
    </source>
</evidence>
<proteinExistence type="predicted"/>
<organism evidence="2 3">
    <name type="scientific">Rhodocollybia butyracea</name>
    <dbReference type="NCBI Taxonomy" id="206335"/>
    <lineage>
        <taxon>Eukaryota</taxon>
        <taxon>Fungi</taxon>
        <taxon>Dikarya</taxon>
        <taxon>Basidiomycota</taxon>
        <taxon>Agaricomycotina</taxon>
        <taxon>Agaricomycetes</taxon>
        <taxon>Agaricomycetidae</taxon>
        <taxon>Agaricales</taxon>
        <taxon>Marasmiineae</taxon>
        <taxon>Omphalotaceae</taxon>
        <taxon>Rhodocollybia</taxon>
    </lineage>
</organism>
<dbReference type="CDD" id="cd09917">
    <property type="entry name" value="F-box_SF"/>
    <property type="match status" value="1"/>
</dbReference>
<feature type="domain" description="F-box" evidence="1">
    <location>
        <begin position="16"/>
        <end position="65"/>
    </location>
</feature>
<dbReference type="InterPro" id="IPR036047">
    <property type="entry name" value="F-box-like_dom_sf"/>
</dbReference>
<keyword evidence="3" id="KW-1185">Reference proteome</keyword>
<name>A0A9P5U9P7_9AGAR</name>
<dbReference type="EMBL" id="JADNRY010000034">
    <property type="protein sequence ID" value="KAF9071236.1"/>
    <property type="molecule type" value="Genomic_DNA"/>
</dbReference>
<dbReference type="SUPFAM" id="SSF81383">
    <property type="entry name" value="F-box domain"/>
    <property type="match status" value="1"/>
</dbReference>
<sequence length="101" mass="11709">MPEHFRKVRGKLGLLERLVKDVPLEVIFEIFCYLEPGDLLRLARTSRDLRGILMSKTSGNIWYTARGNVKDLPPLPKDLNEPQYAHLLFESYCHASVLELR</sequence>
<evidence type="ECO:0000313" key="2">
    <source>
        <dbReference type="EMBL" id="KAF9071236.1"/>
    </source>
</evidence>
<evidence type="ECO:0000259" key="1">
    <source>
        <dbReference type="PROSITE" id="PS50181"/>
    </source>
</evidence>
<dbReference type="Gene3D" id="1.20.1280.50">
    <property type="match status" value="1"/>
</dbReference>
<comment type="caution">
    <text evidence="2">The sequence shown here is derived from an EMBL/GenBank/DDBJ whole genome shotgun (WGS) entry which is preliminary data.</text>
</comment>
<dbReference type="PROSITE" id="PS50181">
    <property type="entry name" value="FBOX"/>
    <property type="match status" value="1"/>
</dbReference>